<feature type="domain" description="PpiC" evidence="13">
    <location>
        <begin position="265"/>
        <end position="367"/>
    </location>
</feature>
<evidence type="ECO:0000256" key="9">
    <source>
        <dbReference type="ARBA" id="ARBA00040743"/>
    </source>
</evidence>
<keyword evidence="5 12" id="KW-1133">Transmembrane helix</keyword>
<keyword evidence="2" id="KW-1003">Cell membrane</keyword>
<protein>
    <recommendedName>
        <fullName evidence="9">Periplasmic chaperone PpiD</fullName>
    </recommendedName>
    <alternativeName>
        <fullName evidence="10">Periplasmic folding chaperone</fullName>
    </alternativeName>
</protein>
<keyword evidence="6 12" id="KW-0472">Membrane</keyword>
<evidence type="ECO:0000256" key="3">
    <source>
        <dbReference type="ARBA" id="ARBA00022519"/>
    </source>
</evidence>
<proteinExistence type="inferred from homology"/>
<keyword evidence="15" id="KW-1185">Reference proteome</keyword>
<dbReference type="PANTHER" id="PTHR47529">
    <property type="entry name" value="PEPTIDYL-PROLYL CIS-TRANS ISOMERASE D"/>
    <property type="match status" value="1"/>
</dbReference>
<evidence type="ECO:0000256" key="12">
    <source>
        <dbReference type="SAM" id="Phobius"/>
    </source>
</evidence>
<dbReference type="Gene3D" id="3.10.50.40">
    <property type="match status" value="1"/>
</dbReference>
<accession>A0ABN6GEE8</accession>
<organism evidence="14 15">
    <name type="scientific">Allochromatium tepidum</name>
    <dbReference type="NCBI Taxonomy" id="553982"/>
    <lineage>
        <taxon>Bacteria</taxon>
        <taxon>Pseudomonadati</taxon>
        <taxon>Pseudomonadota</taxon>
        <taxon>Gammaproteobacteria</taxon>
        <taxon>Chromatiales</taxon>
        <taxon>Chromatiaceae</taxon>
        <taxon>Allochromatium</taxon>
    </lineage>
</organism>
<dbReference type="InterPro" id="IPR052029">
    <property type="entry name" value="PpiD_chaperone"/>
</dbReference>
<dbReference type="InterPro" id="IPR000297">
    <property type="entry name" value="PPIase_PpiC"/>
</dbReference>
<dbReference type="PROSITE" id="PS01096">
    <property type="entry name" value="PPIC_PPIASE_1"/>
    <property type="match status" value="1"/>
</dbReference>
<comment type="subcellular location">
    <subcellularLocation>
        <location evidence="1">Cell inner membrane</location>
        <topology evidence="1">Single-pass type II membrane protein</topology>
        <orientation evidence="1">Periplasmic side</orientation>
    </subcellularLocation>
</comment>
<dbReference type="PROSITE" id="PS50198">
    <property type="entry name" value="PPIC_PPIASE_2"/>
    <property type="match status" value="1"/>
</dbReference>
<evidence type="ECO:0000259" key="13">
    <source>
        <dbReference type="PROSITE" id="PS50198"/>
    </source>
</evidence>
<dbReference type="SUPFAM" id="SSF109998">
    <property type="entry name" value="Triger factor/SurA peptide-binding domain-like"/>
    <property type="match status" value="1"/>
</dbReference>
<keyword evidence="11 14" id="KW-0413">Isomerase</keyword>
<dbReference type="SUPFAM" id="SSF54534">
    <property type="entry name" value="FKBP-like"/>
    <property type="match status" value="1"/>
</dbReference>
<evidence type="ECO:0000313" key="14">
    <source>
        <dbReference type="EMBL" id="BCU07464.1"/>
    </source>
</evidence>
<gene>
    <name evidence="14" type="primary">ppiD</name>
    <name evidence="14" type="ORF">Atep_21410</name>
</gene>
<evidence type="ECO:0000256" key="6">
    <source>
        <dbReference type="ARBA" id="ARBA00023136"/>
    </source>
</evidence>
<sequence length="648" mass="71663">MLQTIRERAQGWIAWAIVILISIPFALWGIQSYLGVGGEPIAATVNGVEIPARDLDRRVQETRFELRERLGAAYDPAAYDDQRLRAEVLETLIQEALLMDVVKRLGLRVSDQEVQMQILSDPAFIKDGRFDKETYERLLRFQGLTPAMYEAQLRQKMSATQLIRAVSSSELATRAELDAYKRLMGQKREISYLRLPLAEYRTEEPIDEARITAYYDSNRARFQSPEQVKLDYLVLDTDSLSSKVEVSEEDLHRLYESDQARFAQPERREVRHLLLKVDADADEAKAQAVLDEIQAIRARIQAGESFEELAKTLSQDPGSAAKGGSLGIIESGIMVPAFDQATFALKAGELSEPVRTPFGYHLIEVVKILPSEAKPFEEVREQLRTELAKQRAEGLFYDLAERLANICYESRDSLDPAAEELGLTIRHSDWIGREGGGSGEGVLSHPKVLAAAFSEDVLVGGHNSDMIEPERDRLQAVVLRVTGHREASVKPLDEVREEIVTAIRDEQARSAAKSAAEALAEKLRDGSDWSAAGEALKPESPGLVNRQSTEVPAGVLDAAFKLPVPTDGAVSVGTAILDDGDAVVVRLTKVEDGRVEAEAEGSADGFSAESFIISQIMGRQAYINMLDDMKSRAKIERKASSRAGEEAL</sequence>
<keyword evidence="11" id="KW-0697">Rotamase</keyword>
<dbReference type="PANTHER" id="PTHR47529:SF1">
    <property type="entry name" value="PERIPLASMIC CHAPERONE PPID"/>
    <property type="match status" value="1"/>
</dbReference>
<evidence type="ECO:0000256" key="4">
    <source>
        <dbReference type="ARBA" id="ARBA00022692"/>
    </source>
</evidence>
<reference evidence="14 15" key="1">
    <citation type="submission" date="2021-04" db="EMBL/GenBank/DDBJ databases">
        <title>Complete genome sequencing of Allochromatium tepidum strain NZ.</title>
        <authorList>
            <person name="Tsukatani Y."/>
            <person name="Mori H."/>
        </authorList>
    </citation>
    <scope>NUCLEOTIDE SEQUENCE [LARGE SCALE GENOMIC DNA]</scope>
    <source>
        <strain evidence="14 15">NZ</strain>
    </source>
</reference>
<dbReference type="InterPro" id="IPR027304">
    <property type="entry name" value="Trigger_fact/SurA_dom_sf"/>
</dbReference>
<evidence type="ECO:0000256" key="11">
    <source>
        <dbReference type="PROSITE-ProRule" id="PRU00278"/>
    </source>
</evidence>
<evidence type="ECO:0000256" key="8">
    <source>
        <dbReference type="ARBA" id="ARBA00038408"/>
    </source>
</evidence>
<keyword evidence="7" id="KW-0143">Chaperone</keyword>
<dbReference type="Gene3D" id="1.10.4030.10">
    <property type="entry name" value="Porin chaperone SurA, peptide-binding domain"/>
    <property type="match status" value="1"/>
</dbReference>
<evidence type="ECO:0000256" key="5">
    <source>
        <dbReference type="ARBA" id="ARBA00022989"/>
    </source>
</evidence>
<evidence type="ECO:0000256" key="1">
    <source>
        <dbReference type="ARBA" id="ARBA00004382"/>
    </source>
</evidence>
<dbReference type="InterPro" id="IPR023058">
    <property type="entry name" value="PPIase_PpiC_CS"/>
</dbReference>
<evidence type="ECO:0000256" key="10">
    <source>
        <dbReference type="ARBA" id="ARBA00042775"/>
    </source>
</evidence>
<evidence type="ECO:0000256" key="2">
    <source>
        <dbReference type="ARBA" id="ARBA00022475"/>
    </source>
</evidence>
<dbReference type="GO" id="GO:0016853">
    <property type="term" value="F:isomerase activity"/>
    <property type="evidence" value="ECO:0007669"/>
    <property type="project" value="UniProtKB-KW"/>
</dbReference>
<dbReference type="EMBL" id="AP024563">
    <property type="protein sequence ID" value="BCU07464.1"/>
    <property type="molecule type" value="Genomic_DNA"/>
</dbReference>
<dbReference type="Pfam" id="PF13624">
    <property type="entry name" value="SurA_N_3"/>
    <property type="match status" value="1"/>
</dbReference>
<name>A0ABN6GEE8_9GAMM</name>
<dbReference type="Pfam" id="PF00639">
    <property type="entry name" value="Rotamase"/>
    <property type="match status" value="1"/>
</dbReference>
<dbReference type="InterPro" id="IPR046357">
    <property type="entry name" value="PPIase_dom_sf"/>
</dbReference>
<comment type="similarity">
    <text evidence="8">Belongs to the PpiD chaperone family.</text>
</comment>
<feature type="transmembrane region" description="Helical" evidence="12">
    <location>
        <begin position="12"/>
        <end position="30"/>
    </location>
</feature>
<keyword evidence="4 12" id="KW-0812">Transmembrane</keyword>
<evidence type="ECO:0000313" key="15">
    <source>
        <dbReference type="Proteomes" id="UP000680679"/>
    </source>
</evidence>
<dbReference type="Proteomes" id="UP000680679">
    <property type="component" value="Chromosome"/>
</dbReference>
<keyword evidence="3" id="KW-0997">Cell inner membrane</keyword>
<dbReference type="RefSeq" id="WP_213378567.1">
    <property type="nucleotide sequence ID" value="NZ_AP024563.1"/>
</dbReference>
<evidence type="ECO:0000256" key="7">
    <source>
        <dbReference type="ARBA" id="ARBA00023186"/>
    </source>
</evidence>